<keyword evidence="4 5" id="KW-0472">Membrane</keyword>
<keyword evidence="3 5" id="KW-1133">Transmembrane helix</keyword>
<feature type="transmembrane region" description="Helical" evidence="5">
    <location>
        <begin position="216"/>
        <end position="240"/>
    </location>
</feature>
<dbReference type="AlphaFoldDB" id="A0A6G4TWU7"/>
<evidence type="ECO:0000313" key="8">
    <source>
        <dbReference type="Proteomes" id="UP000481583"/>
    </source>
</evidence>
<name>A0A6G4TWU7_9ACTN</name>
<dbReference type="PANTHER" id="PTHR11662">
    <property type="entry name" value="SOLUTE CARRIER FAMILY 17"/>
    <property type="match status" value="1"/>
</dbReference>
<evidence type="ECO:0000256" key="5">
    <source>
        <dbReference type="SAM" id="Phobius"/>
    </source>
</evidence>
<feature type="transmembrane region" description="Helical" evidence="5">
    <location>
        <begin position="384"/>
        <end position="404"/>
    </location>
</feature>
<feature type="transmembrane region" description="Helical" evidence="5">
    <location>
        <begin position="120"/>
        <end position="144"/>
    </location>
</feature>
<feature type="transmembrane region" description="Helical" evidence="5">
    <location>
        <begin position="151"/>
        <end position="170"/>
    </location>
</feature>
<dbReference type="Pfam" id="PF07690">
    <property type="entry name" value="MFS_1"/>
    <property type="match status" value="1"/>
</dbReference>
<keyword evidence="8" id="KW-1185">Reference proteome</keyword>
<gene>
    <name evidence="7" type="ORF">G5C51_06310</name>
</gene>
<evidence type="ECO:0000313" key="7">
    <source>
        <dbReference type="EMBL" id="NGN63517.1"/>
    </source>
</evidence>
<evidence type="ECO:0000256" key="2">
    <source>
        <dbReference type="ARBA" id="ARBA00022692"/>
    </source>
</evidence>
<evidence type="ECO:0000256" key="4">
    <source>
        <dbReference type="ARBA" id="ARBA00023136"/>
    </source>
</evidence>
<dbReference type="PROSITE" id="PS50850">
    <property type="entry name" value="MFS"/>
    <property type="match status" value="1"/>
</dbReference>
<dbReference type="Proteomes" id="UP000481583">
    <property type="component" value="Unassembled WGS sequence"/>
</dbReference>
<comment type="caution">
    <text evidence="7">The sequence shown here is derived from an EMBL/GenBank/DDBJ whole genome shotgun (WGS) entry which is preliminary data.</text>
</comment>
<dbReference type="InterPro" id="IPR011701">
    <property type="entry name" value="MFS"/>
</dbReference>
<protein>
    <submittedName>
        <fullName evidence="7">MFS transporter</fullName>
    </submittedName>
</protein>
<evidence type="ECO:0000256" key="1">
    <source>
        <dbReference type="ARBA" id="ARBA00004651"/>
    </source>
</evidence>
<dbReference type="GO" id="GO:0005886">
    <property type="term" value="C:plasma membrane"/>
    <property type="evidence" value="ECO:0007669"/>
    <property type="project" value="UniProtKB-SubCell"/>
</dbReference>
<dbReference type="PANTHER" id="PTHR11662:SF450">
    <property type="entry name" value="BLR1003 PROTEIN"/>
    <property type="match status" value="1"/>
</dbReference>
<comment type="subcellular location">
    <subcellularLocation>
        <location evidence="1">Cell membrane</location>
        <topology evidence="1">Multi-pass membrane protein</topology>
    </subcellularLocation>
</comment>
<evidence type="ECO:0000259" key="6">
    <source>
        <dbReference type="PROSITE" id="PS50850"/>
    </source>
</evidence>
<feature type="domain" description="Major facilitator superfamily (MFS) profile" evidence="6">
    <location>
        <begin position="1"/>
        <end position="408"/>
    </location>
</feature>
<keyword evidence="2 5" id="KW-0812">Transmembrane</keyword>
<dbReference type="InterPro" id="IPR036259">
    <property type="entry name" value="MFS_trans_sf"/>
</dbReference>
<accession>A0A6G4TWU7</accession>
<evidence type="ECO:0000256" key="3">
    <source>
        <dbReference type="ARBA" id="ARBA00022989"/>
    </source>
</evidence>
<dbReference type="InterPro" id="IPR050382">
    <property type="entry name" value="MFS_Na/Anion_cotransporter"/>
</dbReference>
<organism evidence="7 8">
    <name type="scientific">Streptomyces coryli</name>
    <dbReference type="NCBI Taxonomy" id="1128680"/>
    <lineage>
        <taxon>Bacteria</taxon>
        <taxon>Bacillati</taxon>
        <taxon>Actinomycetota</taxon>
        <taxon>Actinomycetes</taxon>
        <taxon>Kitasatosporales</taxon>
        <taxon>Streptomycetaceae</taxon>
        <taxon>Streptomyces</taxon>
    </lineage>
</organism>
<feature type="transmembrane region" description="Helical" evidence="5">
    <location>
        <begin position="61"/>
        <end position="94"/>
    </location>
</feature>
<feature type="transmembrane region" description="Helical" evidence="5">
    <location>
        <begin position="352"/>
        <end position="372"/>
    </location>
</feature>
<sequence>MAFMMINFADKAVIGLTADDIMAELGLTATGFGLIVSAFYFLFSASAAVVGLLGDRLPVKWLLAGLAVIWSLAQLPVLLPAAGAGVLLGTRILLGAGEGPGFPMSTHAAMTWFPERARSLPASLVTTGAALGGVIGVPLLGLVLAAHGWRATFGVLGVAGLVWAAAWLRWGGEGPYGKAHGGAEGPYGKAIVGAEADADADGPPVPLARVLATGTWAGSVLSAFAVMWTLALATAWLPLYLEKQRGYGSVQVGLLSGLPSAGAIVLALGAGAASQRLLRRGVPGRLAQGLLGGGLSVLAGLSLLLVTRLDAAPLLLAAVAVAFSAGTAQTPLNNAALADCCPPARRSAALGAGYAVAALATIAAPAVTGRLLDAAPDAGTGFARAFDLAAVLLMAGGVVAALTVRPERDRARLAAEAVVRARPPARPRAGS</sequence>
<reference evidence="7 8" key="1">
    <citation type="submission" date="2020-02" db="EMBL/GenBank/DDBJ databases">
        <title>Whole-genome analyses of novel actinobacteria.</title>
        <authorList>
            <person name="Sahin N."/>
        </authorList>
    </citation>
    <scope>NUCLEOTIDE SEQUENCE [LARGE SCALE GENOMIC DNA]</scope>
    <source>
        <strain evidence="7 8">A7024</strain>
    </source>
</reference>
<proteinExistence type="predicted"/>
<feature type="transmembrane region" description="Helical" evidence="5">
    <location>
        <begin position="286"/>
        <end position="306"/>
    </location>
</feature>
<feature type="transmembrane region" description="Helical" evidence="5">
    <location>
        <begin position="32"/>
        <end position="54"/>
    </location>
</feature>
<feature type="transmembrane region" description="Helical" evidence="5">
    <location>
        <begin position="252"/>
        <end position="274"/>
    </location>
</feature>
<dbReference type="GO" id="GO:0022857">
    <property type="term" value="F:transmembrane transporter activity"/>
    <property type="evidence" value="ECO:0007669"/>
    <property type="project" value="InterPro"/>
</dbReference>
<dbReference type="InterPro" id="IPR020846">
    <property type="entry name" value="MFS_dom"/>
</dbReference>
<dbReference type="EMBL" id="JAAKZV010000016">
    <property type="protein sequence ID" value="NGN63517.1"/>
    <property type="molecule type" value="Genomic_DNA"/>
</dbReference>
<dbReference type="SUPFAM" id="SSF103473">
    <property type="entry name" value="MFS general substrate transporter"/>
    <property type="match status" value="1"/>
</dbReference>
<dbReference type="Gene3D" id="1.20.1250.20">
    <property type="entry name" value="MFS general substrate transporter like domains"/>
    <property type="match status" value="2"/>
</dbReference>